<sequence length="327" mass="36108">MSDAPEQTIEELLATSTAPANIPFHLKGFADEKTATDLANKTATYINFIGTRMNLEDLDGVTVAYDYAQALTEIDRGYETSHVLTASTEIAHGVAMAPGVFRDGVLKTHLAFNANVLMHLMDGEGEGFSHVYYQLAHECGHVHDRTAFDVAIPGLLQRPYNFGSDLARIQFGLGWGSWCEYAATRLSASFYPEQVAHFEETFFAALDGLDDRVEAAMDAFSGDGDGWKCFNAVTGEYDRFLTFASYLLGHLNGLGEDVDLAPKFKEFLQSGNWLAKHVIDLDKTVEEIWSNYGEWKSFEEFDGIGELVLLLAATDDVHLTADGLVIY</sequence>
<keyword evidence="2" id="KW-1185">Reference proteome</keyword>
<dbReference type="EMBL" id="FODT01000007">
    <property type="protein sequence ID" value="SEP01961.1"/>
    <property type="molecule type" value="Genomic_DNA"/>
</dbReference>
<reference evidence="2" key="1">
    <citation type="submission" date="2016-10" db="EMBL/GenBank/DDBJ databases">
        <authorList>
            <person name="Varghese N."/>
            <person name="Submissions S."/>
        </authorList>
    </citation>
    <scope>NUCLEOTIDE SEQUENCE [LARGE SCALE GENOMIC DNA]</scope>
    <source>
        <strain evidence="2">DSM 123</strain>
    </source>
</reference>
<dbReference type="Proteomes" id="UP000199615">
    <property type="component" value="Unassembled WGS sequence"/>
</dbReference>
<dbReference type="RefSeq" id="WP_092684662.1">
    <property type="nucleotide sequence ID" value="NZ_FODT01000007.1"/>
</dbReference>
<name>A0A1H8UFL9_9BRAD</name>
<proteinExistence type="predicted"/>
<organism evidence="1 2">
    <name type="scientific">Rhodopseudomonas pseudopalustris</name>
    <dbReference type="NCBI Taxonomy" id="1513892"/>
    <lineage>
        <taxon>Bacteria</taxon>
        <taxon>Pseudomonadati</taxon>
        <taxon>Pseudomonadota</taxon>
        <taxon>Alphaproteobacteria</taxon>
        <taxon>Hyphomicrobiales</taxon>
        <taxon>Nitrobacteraceae</taxon>
        <taxon>Rhodopseudomonas</taxon>
    </lineage>
</organism>
<gene>
    <name evidence="1" type="ORF">SAMN05444123_10725</name>
</gene>
<evidence type="ECO:0000313" key="1">
    <source>
        <dbReference type="EMBL" id="SEP01961.1"/>
    </source>
</evidence>
<dbReference type="OrthoDB" id="8126713at2"/>
<evidence type="ECO:0000313" key="2">
    <source>
        <dbReference type="Proteomes" id="UP000199615"/>
    </source>
</evidence>
<dbReference type="AlphaFoldDB" id="A0A1H8UFL9"/>
<protein>
    <submittedName>
        <fullName evidence="1">Uncharacterized protein</fullName>
    </submittedName>
</protein>
<accession>A0A1H8UFL9</accession>